<evidence type="ECO:0000256" key="1">
    <source>
        <dbReference type="SAM" id="MobiDB-lite"/>
    </source>
</evidence>
<dbReference type="Proteomes" id="UP000275267">
    <property type="component" value="Unassembled WGS sequence"/>
</dbReference>
<feature type="compositionally biased region" description="Low complexity" evidence="1">
    <location>
        <begin position="159"/>
        <end position="170"/>
    </location>
</feature>
<gene>
    <name evidence="2" type="ORF">C2845_PM15G21350</name>
</gene>
<feature type="compositionally biased region" description="Basic and acidic residues" evidence="1">
    <location>
        <begin position="176"/>
        <end position="191"/>
    </location>
</feature>
<feature type="region of interest" description="Disordered" evidence="1">
    <location>
        <begin position="118"/>
        <end position="191"/>
    </location>
</feature>
<dbReference type="AlphaFoldDB" id="A0A3L6Q9U1"/>
<protein>
    <submittedName>
        <fullName evidence="2">Uncharacterized protein</fullName>
    </submittedName>
</protein>
<sequence length="191" mass="20044">MCFCLKAAFTAVQIQKYLFPLLSLAFGLKFTHMSLATRIPDCFFAFALSISRPSSSLPAHLRLLAGAPPPPLRRCGAAPPVPLCRARAATSSPLSVTDELHKGSSTFPSAVRAAFPTAGGLPHRGRGLDAVRPAPPAARPRRRGRPGVASLGGAGGLGAAWPAQRAGAAGVPLPASERERRLVREVRGRKK</sequence>
<dbReference type="EMBL" id="PQIB02000013">
    <property type="protein sequence ID" value="RLM75389.1"/>
    <property type="molecule type" value="Genomic_DNA"/>
</dbReference>
<proteinExistence type="predicted"/>
<reference evidence="3" key="1">
    <citation type="journal article" date="2019" name="Nat. Commun.">
        <title>The genome of broomcorn millet.</title>
        <authorList>
            <person name="Zou C."/>
            <person name="Miki D."/>
            <person name="Li D."/>
            <person name="Tang Q."/>
            <person name="Xiao L."/>
            <person name="Rajput S."/>
            <person name="Deng P."/>
            <person name="Jia W."/>
            <person name="Huang R."/>
            <person name="Zhang M."/>
            <person name="Sun Y."/>
            <person name="Hu J."/>
            <person name="Fu X."/>
            <person name="Schnable P.S."/>
            <person name="Li F."/>
            <person name="Zhang H."/>
            <person name="Feng B."/>
            <person name="Zhu X."/>
            <person name="Liu R."/>
            <person name="Schnable J.C."/>
            <person name="Zhu J.-K."/>
            <person name="Zhang H."/>
        </authorList>
    </citation>
    <scope>NUCLEOTIDE SEQUENCE [LARGE SCALE GENOMIC DNA]</scope>
</reference>
<comment type="caution">
    <text evidence="2">The sequence shown here is derived from an EMBL/GenBank/DDBJ whole genome shotgun (WGS) entry which is preliminary data.</text>
</comment>
<evidence type="ECO:0000313" key="3">
    <source>
        <dbReference type="Proteomes" id="UP000275267"/>
    </source>
</evidence>
<name>A0A3L6Q9U1_PANMI</name>
<keyword evidence="3" id="KW-1185">Reference proteome</keyword>
<organism evidence="2 3">
    <name type="scientific">Panicum miliaceum</name>
    <name type="common">Proso millet</name>
    <name type="synonym">Broomcorn millet</name>
    <dbReference type="NCBI Taxonomy" id="4540"/>
    <lineage>
        <taxon>Eukaryota</taxon>
        <taxon>Viridiplantae</taxon>
        <taxon>Streptophyta</taxon>
        <taxon>Embryophyta</taxon>
        <taxon>Tracheophyta</taxon>
        <taxon>Spermatophyta</taxon>
        <taxon>Magnoliopsida</taxon>
        <taxon>Liliopsida</taxon>
        <taxon>Poales</taxon>
        <taxon>Poaceae</taxon>
        <taxon>PACMAD clade</taxon>
        <taxon>Panicoideae</taxon>
        <taxon>Panicodae</taxon>
        <taxon>Paniceae</taxon>
        <taxon>Panicinae</taxon>
        <taxon>Panicum</taxon>
        <taxon>Panicum sect. Panicum</taxon>
    </lineage>
</organism>
<evidence type="ECO:0000313" key="2">
    <source>
        <dbReference type="EMBL" id="RLM75389.1"/>
    </source>
</evidence>
<accession>A0A3L6Q9U1</accession>